<name>A0A2P6PTL1_ROSCH</name>
<reference evidence="1 2" key="1">
    <citation type="journal article" date="2018" name="Nat. Genet.">
        <title>The Rosa genome provides new insights in the design of modern roses.</title>
        <authorList>
            <person name="Bendahmane M."/>
        </authorList>
    </citation>
    <scope>NUCLEOTIDE SEQUENCE [LARGE SCALE GENOMIC DNA]</scope>
    <source>
        <strain evidence="2">cv. Old Blush</strain>
    </source>
</reference>
<evidence type="ECO:0000313" key="2">
    <source>
        <dbReference type="Proteomes" id="UP000238479"/>
    </source>
</evidence>
<organism evidence="1 2">
    <name type="scientific">Rosa chinensis</name>
    <name type="common">China rose</name>
    <dbReference type="NCBI Taxonomy" id="74649"/>
    <lineage>
        <taxon>Eukaryota</taxon>
        <taxon>Viridiplantae</taxon>
        <taxon>Streptophyta</taxon>
        <taxon>Embryophyta</taxon>
        <taxon>Tracheophyta</taxon>
        <taxon>Spermatophyta</taxon>
        <taxon>Magnoliopsida</taxon>
        <taxon>eudicotyledons</taxon>
        <taxon>Gunneridae</taxon>
        <taxon>Pentapetalae</taxon>
        <taxon>rosids</taxon>
        <taxon>fabids</taxon>
        <taxon>Rosales</taxon>
        <taxon>Rosaceae</taxon>
        <taxon>Rosoideae</taxon>
        <taxon>Rosoideae incertae sedis</taxon>
        <taxon>Rosa</taxon>
    </lineage>
</organism>
<protein>
    <submittedName>
        <fullName evidence="1">Uncharacterized protein</fullName>
    </submittedName>
</protein>
<gene>
    <name evidence="1" type="ORF">RchiOBHm_Chr6g0281721</name>
</gene>
<proteinExistence type="predicted"/>
<comment type="caution">
    <text evidence="1">The sequence shown here is derived from an EMBL/GenBank/DDBJ whole genome shotgun (WGS) entry which is preliminary data.</text>
</comment>
<dbReference type="AlphaFoldDB" id="A0A2P6PTL1"/>
<dbReference type="Proteomes" id="UP000238479">
    <property type="component" value="Chromosome 6"/>
</dbReference>
<accession>A0A2P6PTL1</accession>
<dbReference type="EMBL" id="PDCK01000044">
    <property type="protein sequence ID" value="PRQ25268.1"/>
    <property type="molecule type" value="Genomic_DNA"/>
</dbReference>
<evidence type="ECO:0000313" key="1">
    <source>
        <dbReference type="EMBL" id="PRQ25268.1"/>
    </source>
</evidence>
<dbReference type="Gramene" id="PRQ25268">
    <property type="protein sequence ID" value="PRQ25268"/>
    <property type="gene ID" value="RchiOBHm_Chr6g0281721"/>
</dbReference>
<keyword evidence="2" id="KW-1185">Reference proteome</keyword>
<sequence>MPVYVSRPDFYLLCKTLINPSGEMSCASKYILSTRICYSTFCSILFFSTCDIIFNLQYREHVILLIQRNLLLLCRVK</sequence>